<dbReference type="RefSeq" id="WP_380859454.1">
    <property type="nucleotide sequence ID" value="NZ_JBHRXV010000004.1"/>
</dbReference>
<proteinExistence type="predicted"/>
<name>A0ABV7X9A4_9SPHN</name>
<comment type="caution">
    <text evidence="2">The sequence shown here is derived from an EMBL/GenBank/DDBJ whole genome shotgun (WGS) entry which is preliminary data.</text>
</comment>
<keyword evidence="1" id="KW-1133">Transmembrane helix</keyword>
<gene>
    <name evidence="2" type="ORF">ACFOMD_07920</name>
</gene>
<dbReference type="InterPro" id="IPR045936">
    <property type="entry name" value="DUF6356"/>
</dbReference>
<evidence type="ECO:0000313" key="3">
    <source>
        <dbReference type="Proteomes" id="UP001595615"/>
    </source>
</evidence>
<organism evidence="2 3">
    <name type="scientific">Sphingoaurantiacus capsulatus</name>
    <dbReference type="NCBI Taxonomy" id="1771310"/>
    <lineage>
        <taxon>Bacteria</taxon>
        <taxon>Pseudomonadati</taxon>
        <taxon>Pseudomonadota</taxon>
        <taxon>Alphaproteobacteria</taxon>
        <taxon>Sphingomonadales</taxon>
        <taxon>Sphingosinicellaceae</taxon>
        <taxon>Sphingoaurantiacus</taxon>
    </lineage>
</organism>
<dbReference type="EMBL" id="JBHRXV010000004">
    <property type="protein sequence ID" value="MFC3712491.1"/>
    <property type="molecule type" value="Genomic_DNA"/>
</dbReference>
<dbReference type="Pfam" id="PF19883">
    <property type="entry name" value="DUF6356"/>
    <property type="match status" value="1"/>
</dbReference>
<sequence>MLREMFTEHPESVGETYGEHFLVASSFGVTMLGAGLACLVHALVPGLFVKTGSAAVTGLYDRMVAHRRRVRDSGVTAPDALEWVI</sequence>
<reference evidence="3" key="1">
    <citation type="journal article" date="2019" name="Int. J. Syst. Evol. Microbiol.">
        <title>The Global Catalogue of Microorganisms (GCM) 10K type strain sequencing project: providing services to taxonomists for standard genome sequencing and annotation.</title>
        <authorList>
            <consortium name="The Broad Institute Genomics Platform"/>
            <consortium name="The Broad Institute Genome Sequencing Center for Infectious Disease"/>
            <person name="Wu L."/>
            <person name="Ma J."/>
        </authorList>
    </citation>
    <scope>NUCLEOTIDE SEQUENCE [LARGE SCALE GENOMIC DNA]</scope>
    <source>
        <strain evidence="3">KCTC 42644</strain>
    </source>
</reference>
<accession>A0ABV7X9A4</accession>
<keyword evidence="3" id="KW-1185">Reference proteome</keyword>
<evidence type="ECO:0000256" key="1">
    <source>
        <dbReference type="SAM" id="Phobius"/>
    </source>
</evidence>
<feature type="transmembrane region" description="Helical" evidence="1">
    <location>
        <begin position="20"/>
        <end position="44"/>
    </location>
</feature>
<protein>
    <submittedName>
        <fullName evidence="2">DUF6356 family protein</fullName>
    </submittedName>
</protein>
<keyword evidence="1" id="KW-0812">Transmembrane</keyword>
<dbReference type="Proteomes" id="UP001595615">
    <property type="component" value="Unassembled WGS sequence"/>
</dbReference>
<evidence type="ECO:0000313" key="2">
    <source>
        <dbReference type="EMBL" id="MFC3712491.1"/>
    </source>
</evidence>
<keyword evidence="1" id="KW-0472">Membrane</keyword>